<comment type="caution">
    <text evidence="1">The sequence shown here is derived from an EMBL/GenBank/DDBJ whole genome shotgun (WGS) entry which is preliminary data.</text>
</comment>
<protein>
    <submittedName>
        <fullName evidence="1">Uncharacterized protein</fullName>
    </submittedName>
</protein>
<accession>N1U9C4</accession>
<organism evidence="1 2">
    <name type="scientific">Leptospira weilii str. Ecochallenge</name>
    <dbReference type="NCBI Taxonomy" id="1049986"/>
    <lineage>
        <taxon>Bacteria</taxon>
        <taxon>Pseudomonadati</taxon>
        <taxon>Spirochaetota</taxon>
        <taxon>Spirochaetia</taxon>
        <taxon>Leptospirales</taxon>
        <taxon>Leptospiraceae</taxon>
        <taxon>Leptospira</taxon>
    </lineage>
</organism>
<name>N1U9C4_9LEPT</name>
<dbReference type="AlphaFoldDB" id="N1U9C4"/>
<dbReference type="EMBL" id="AHMI02000280">
    <property type="protein sequence ID" value="EMY12695.1"/>
    <property type="molecule type" value="Genomic_DNA"/>
</dbReference>
<sequence>MKLFLICIIVLILLMAYRTSFMKTDLYRTEEIFTLTPTHLEILRKMIVIWDSSESGAPVVDIYNFPFNYEKICSLLGFTIKESDFKNQTEELEQCRTIISAIFEISIQHGSLKPGRYTYKNPFSGLKDVKWRLNAYGSKLFPMPTSDSITFDVTEEHIKLLKKSNARWLHYWELAGIDSKRPYGDMTCFYLDMANILEIEIPTKDTKSCEDSFSREQIKAFYKLHQEMFYMLQTYLLFAEMNPGDYFRKNDYGEWYKLP</sequence>
<evidence type="ECO:0000313" key="2">
    <source>
        <dbReference type="Proteomes" id="UP000012249"/>
    </source>
</evidence>
<reference evidence="1 2" key="1">
    <citation type="submission" date="2013-02" db="EMBL/GenBank/DDBJ databases">
        <authorList>
            <person name="Harkins D.M."/>
            <person name="Durkin A.S."/>
            <person name="Brinkac L.M."/>
            <person name="Haft D.H."/>
            <person name="Selengut J.D."/>
            <person name="Sanka R."/>
            <person name="DePew J."/>
            <person name="Purushe J."/>
            <person name="Haake D.A."/>
            <person name="Matsunaga J."/>
            <person name="Vinetz J.M."/>
            <person name="Sutton G.G."/>
            <person name="Nierman W.C."/>
            <person name="Fouts D.E."/>
        </authorList>
    </citation>
    <scope>NUCLEOTIDE SEQUENCE [LARGE SCALE GENOMIC DNA]</scope>
    <source>
        <strain evidence="1 2">Ecochallenge</strain>
    </source>
</reference>
<gene>
    <name evidence="1" type="ORF">LEP1GSC043_3356</name>
</gene>
<proteinExistence type="predicted"/>
<evidence type="ECO:0000313" key="1">
    <source>
        <dbReference type="EMBL" id="EMY12695.1"/>
    </source>
</evidence>
<dbReference type="Proteomes" id="UP000012249">
    <property type="component" value="Unassembled WGS sequence"/>
</dbReference>